<evidence type="ECO:0000256" key="1">
    <source>
        <dbReference type="ARBA" id="ARBA00013258"/>
    </source>
</evidence>
<dbReference type="InterPro" id="IPR016035">
    <property type="entry name" value="Acyl_Trfase/lysoPLipase"/>
</dbReference>
<proteinExistence type="predicted"/>
<dbReference type="STRING" id="870908.SAMN04488044_1634"/>
<evidence type="ECO:0000313" key="6">
    <source>
        <dbReference type="EMBL" id="SHG93208.1"/>
    </source>
</evidence>
<evidence type="ECO:0000256" key="2">
    <source>
        <dbReference type="ARBA" id="ARBA00022679"/>
    </source>
</evidence>
<protein>
    <recommendedName>
        <fullName evidence="1">[acyl-carrier-protein] S-malonyltransferase</fullName>
        <ecNumber evidence="1">2.3.1.39</ecNumber>
    </recommendedName>
</protein>
<dbReference type="Proteomes" id="UP000184211">
    <property type="component" value="Unassembled WGS sequence"/>
</dbReference>
<dbReference type="EC" id="2.3.1.39" evidence="1"/>
<evidence type="ECO:0000256" key="3">
    <source>
        <dbReference type="ARBA" id="ARBA00023315"/>
    </source>
</evidence>
<sequence>MKKTAVVIAPGRGTYNKSELVYLSKRHADKAALFSTFDDFRSNLGQTPISDLDAMARFQAEVHTRGDHASPLIYSCAYADFLSIDRDAYDIVAVTGNSMGWYIALACAGALTDMGGFEVVNTMGRLMQEQMIGGQVIYPYTDPNWVEVPGEKQRLLNLSAEISRRPEHFLALSIDLGGLLVLAGNEAGMAAFEGAVEPVQDRFPMRLRNHAGFHTNLQEPVAKMGLDALPQTLFRQPQLPLIDGRGAVWYPGASDLAALRDYTLGHQVVRPYDFATSIRMAAHEFAPDAFIVLGPGTTLSGSVAQSLIRCGWQGWCDKSSFQMAQAESATLITMGA</sequence>
<dbReference type="RefSeq" id="WP_072792329.1">
    <property type="nucleotide sequence ID" value="NZ_FQWM01000002.1"/>
</dbReference>
<keyword evidence="7" id="KW-1185">Reference proteome</keyword>
<dbReference type="InterPro" id="IPR014043">
    <property type="entry name" value="Acyl_transferase_dom"/>
</dbReference>
<comment type="catalytic activity">
    <reaction evidence="4">
        <text>holo-[ACP] + malonyl-CoA = malonyl-[ACP] + CoA</text>
        <dbReference type="Rhea" id="RHEA:41792"/>
        <dbReference type="Rhea" id="RHEA-COMP:9623"/>
        <dbReference type="Rhea" id="RHEA-COMP:9685"/>
        <dbReference type="ChEBI" id="CHEBI:57287"/>
        <dbReference type="ChEBI" id="CHEBI:57384"/>
        <dbReference type="ChEBI" id="CHEBI:64479"/>
        <dbReference type="ChEBI" id="CHEBI:78449"/>
        <dbReference type="EC" id="2.3.1.39"/>
    </reaction>
</comment>
<accession>A0A1M5NUR4</accession>
<dbReference type="InterPro" id="IPR050858">
    <property type="entry name" value="Mal-CoA-ACP_Trans/PKS_FabD"/>
</dbReference>
<feature type="domain" description="Malonyl-CoA:ACP transacylase (MAT)" evidence="5">
    <location>
        <begin position="52"/>
        <end position="310"/>
    </location>
</feature>
<dbReference type="OrthoDB" id="5756162at2"/>
<dbReference type="PANTHER" id="PTHR42681:SF1">
    <property type="entry name" value="MALONYL-COA-ACYL CARRIER PROTEIN TRANSACYLASE, MITOCHONDRIAL"/>
    <property type="match status" value="1"/>
</dbReference>
<dbReference type="SMART" id="SM00827">
    <property type="entry name" value="PKS_AT"/>
    <property type="match status" value="1"/>
</dbReference>
<name>A0A1M5NUR4_9RHOB</name>
<evidence type="ECO:0000256" key="4">
    <source>
        <dbReference type="ARBA" id="ARBA00048462"/>
    </source>
</evidence>
<keyword evidence="2 6" id="KW-0808">Transferase</keyword>
<dbReference type="AlphaFoldDB" id="A0A1M5NUR4"/>
<reference evidence="7" key="1">
    <citation type="submission" date="2016-11" db="EMBL/GenBank/DDBJ databases">
        <authorList>
            <person name="Varghese N."/>
            <person name="Submissions S."/>
        </authorList>
    </citation>
    <scope>NUCLEOTIDE SEQUENCE [LARGE SCALE GENOMIC DNA]</scope>
    <source>
        <strain evidence="7">DSM 28223</strain>
    </source>
</reference>
<dbReference type="GO" id="GO:0006633">
    <property type="term" value="P:fatty acid biosynthetic process"/>
    <property type="evidence" value="ECO:0007669"/>
    <property type="project" value="TreeGrafter"/>
</dbReference>
<evidence type="ECO:0000259" key="5">
    <source>
        <dbReference type="SMART" id="SM00827"/>
    </source>
</evidence>
<dbReference type="InterPro" id="IPR001227">
    <property type="entry name" value="Ac_transferase_dom_sf"/>
</dbReference>
<organism evidence="6 7">
    <name type="scientific">Cognatishimia maritima</name>
    <dbReference type="NCBI Taxonomy" id="870908"/>
    <lineage>
        <taxon>Bacteria</taxon>
        <taxon>Pseudomonadati</taxon>
        <taxon>Pseudomonadota</taxon>
        <taxon>Alphaproteobacteria</taxon>
        <taxon>Rhodobacterales</taxon>
        <taxon>Paracoccaceae</taxon>
        <taxon>Cognatishimia</taxon>
    </lineage>
</organism>
<keyword evidence="3" id="KW-0012">Acyltransferase</keyword>
<evidence type="ECO:0000313" key="7">
    <source>
        <dbReference type="Proteomes" id="UP000184211"/>
    </source>
</evidence>
<dbReference type="SUPFAM" id="SSF52151">
    <property type="entry name" value="FabD/lysophospholipase-like"/>
    <property type="match status" value="1"/>
</dbReference>
<dbReference type="PANTHER" id="PTHR42681">
    <property type="entry name" value="MALONYL-COA-ACYL CARRIER PROTEIN TRANSACYLASE, MITOCHONDRIAL"/>
    <property type="match status" value="1"/>
</dbReference>
<dbReference type="Gene3D" id="3.40.366.10">
    <property type="entry name" value="Malonyl-Coenzyme A Acyl Carrier Protein, domain 2"/>
    <property type="match status" value="1"/>
</dbReference>
<dbReference type="GO" id="GO:0004314">
    <property type="term" value="F:[acyl-carrier-protein] S-malonyltransferase activity"/>
    <property type="evidence" value="ECO:0007669"/>
    <property type="project" value="UniProtKB-EC"/>
</dbReference>
<dbReference type="EMBL" id="FQWM01000002">
    <property type="protein sequence ID" value="SHG93208.1"/>
    <property type="molecule type" value="Genomic_DNA"/>
</dbReference>
<gene>
    <name evidence="6" type="ORF">SAMN04488044_1634</name>
</gene>